<sequence>MIHIQELELQQLGFYKHEKQMNTQVLLIQRRQEQMELLNSYNAQFSLSRQECEIRQLLLDNLQYDDPVWLLEINKKLKRIIIRDKEDCQTQFSAFALNQADTKWIEHNKIQNIQQFTSTIQFAIQTEQKCKYKVKDLVNHNMFSQTPFFEKAYLLPEFNQIHPLTTCQEVNILRVQDPRGSSVKIIDNKSPWARGTVFHKTNSVGCNILIKTCMDPQEKQPTSILIYAGALSGYTILDLHLVHEISYTISNNRIILDFKIQKEIEPSVQIAMDAKELKLLGFTYGRLQQDHQKQETMWNFDTERMQHSHTLLQNMKKIIEFRKQNTLDLIKTQIVSNQVNTNQVILNGMLIFECQICKEQHSLYDFINHMTNDNHARLTNSRMQITQSSFSETEAAAIMMQNRSFHDLEQIKEGIIFQCECGFRGVTPIEIHFHQIFKCQKSECSIHKVIENQFYSKEQPKTQQSIIPPQKTIDCQQQQEMDKPFARWTADNDPGKAPNTIPYTPQAQLIVAPKVVEKQSQDKCKERITALTKNAKYLTDNTHNEFQFAIFQDMVKTIDVKRPIEGFNRILSQFRLRQCVKQIENEERGHINNKSGNTEQKPKKIPDDKEKKTWKLKSKPECIMVEDIHEIPDVKITFDDEEKLNQTKQKKRKRFDEKTLATVKELIAEFKYRKALELLDSFIKKDENKGNVKVDPSEREKQLQKLFPLPKQTELKLNFRPYQKQFFTFTEKEIFDAICELDTTKACGPCGISNKYIKDMRYNNHFIKSLKALFEELFNNPTKMSEILPLFEFKIALIPKEDKISKRPVCIQNSFCNVLNTVILKRKDLLPRKFCKEQHLFDKNSMQQCKLDARKLSKNSVVMKIDIQNAFNETQLETLLYGMETQLVPMQTQLYLCGLIQAQNCRETASYNLVQGNNLSSLCFSYAIQPILEELRKKYRISCYADDIIIEIGQDTEKDVIQFATNLFSKYGFTINEKKCFSTANDNVITFDGINVSSTENDPRLHTSKKLIQTADEIYSLVEQLLERGLGRSQTLGIFLVSLIPKINWALRIEDYVEETIKDYNKIDEVMAQTFYMITNPRQFSEEDFMGEKRQVTIQNFINIMSAPLNRNGFNCILPGRNFEAAQKINAEQLQYKDLFIQLKEHNEQQNHATLITNMDSFAAQVLHKYHDLTNMEFQRAIDIMFDSDSLEPRNHAHICPLCQKHITDPNHAIFCSSGAGYAIKRHNKAQYDLVEHLPSKYKPQLSPTYNQYSKTRKGNKGDPGDPPDEQSGTPILKGNADIAIEYQNKHYFWDLCICQNNSTMNREYKSKLETHAKNYKVPQDQILPLVISDHLTIHQESLTHIKKFIKNPQNLLNQIGKSILIAHSNRTLSYNQKIKQHSRNEQSSIQYDLENNHDHRDTNNNQTLEITISKHMI</sequence>
<feature type="domain" description="Reverse transcriptase" evidence="2">
    <location>
        <begin position="779"/>
        <end position="996"/>
    </location>
</feature>
<dbReference type="Proteomes" id="UP001642409">
    <property type="component" value="Unassembled WGS sequence"/>
</dbReference>
<feature type="region of interest" description="Disordered" evidence="1">
    <location>
        <begin position="587"/>
        <end position="611"/>
    </location>
</feature>
<organism evidence="3">
    <name type="scientific">Hexamita inflata</name>
    <dbReference type="NCBI Taxonomy" id="28002"/>
    <lineage>
        <taxon>Eukaryota</taxon>
        <taxon>Metamonada</taxon>
        <taxon>Diplomonadida</taxon>
        <taxon>Hexamitidae</taxon>
        <taxon>Hexamitinae</taxon>
        <taxon>Hexamita</taxon>
    </lineage>
</organism>
<evidence type="ECO:0000313" key="5">
    <source>
        <dbReference type="Proteomes" id="UP001642409"/>
    </source>
</evidence>
<dbReference type="GO" id="GO:0003964">
    <property type="term" value="F:RNA-directed DNA polymerase activity"/>
    <property type="evidence" value="ECO:0007669"/>
    <property type="project" value="UniProtKB-KW"/>
</dbReference>
<evidence type="ECO:0000313" key="4">
    <source>
        <dbReference type="EMBL" id="CAL6031142.1"/>
    </source>
</evidence>
<accession>A0AA86NA04</accession>
<dbReference type="Pfam" id="PF00078">
    <property type="entry name" value="RVT_1"/>
    <property type="match status" value="1"/>
</dbReference>
<feature type="compositionally biased region" description="Basic and acidic residues" evidence="1">
    <location>
        <begin position="600"/>
        <end position="611"/>
    </location>
</feature>
<dbReference type="PROSITE" id="PS50878">
    <property type="entry name" value="RT_POL"/>
    <property type="match status" value="1"/>
</dbReference>
<keyword evidence="3" id="KW-0808">Transferase</keyword>
<reference evidence="4 5" key="2">
    <citation type="submission" date="2024-07" db="EMBL/GenBank/DDBJ databases">
        <authorList>
            <person name="Akdeniz Z."/>
        </authorList>
    </citation>
    <scope>NUCLEOTIDE SEQUENCE [LARGE SCALE GENOMIC DNA]</scope>
</reference>
<keyword evidence="5" id="KW-1185">Reference proteome</keyword>
<dbReference type="EMBL" id="CAXDID020000119">
    <property type="protein sequence ID" value="CAL6031142.1"/>
    <property type="molecule type" value="Genomic_DNA"/>
</dbReference>
<protein>
    <submittedName>
        <fullName evidence="3">Reverse transcriptase (RNA-dependent DNA polymerase)</fullName>
    </submittedName>
    <submittedName>
        <fullName evidence="4">Reverse_transcriptase (RNA-dependent DNA polymerase)</fullName>
    </submittedName>
</protein>
<keyword evidence="3" id="KW-0548">Nucleotidyltransferase</keyword>
<dbReference type="SUPFAM" id="SSF56672">
    <property type="entry name" value="DNA/RNA polymerases"/>
    <property type="match status" value="1"/>
</dbReference>
<name>A0AA86NA04_9EUKA</name>
<gene>
    <name evidence="3" type="ORF">HINF_LOCUS3190</name>
    <name evidence="4" type="ORF">HINF_LOCUS33860</name>
</gene>
<comment type="caution">
    <text evidence="3">The sequence shown here is derived from an EMBL/GenBank/DDBJ whole genome shotgun (WGS) entry which is preliminary data.</text>
</comment>
<dbReference type="InterPro" id="IPR000477">
    <property type="entry name" value="RT_dom"/>
</dbReference>
<proteinExistence type="predicted"/>
<evidence type="ECO:0000256" key="1">
    <source>
        <dbReference type="SAM" id="MobiDB-lite"/>
    </source>
</evidence>
<feature type="region of interest" description="Disordered" evidence="1">
    <location>
        <begin position="1243"/>
        <end position="1276"/>
    </location>
</feature>
<keyword evidence="3" id="KW-0695">RNA-directed DNA polymerase</keyword>
<dbReference type="EMBL" id="CATOUU010000075">
    <property type="protein sequence ID" value="CAI9915545.1"/>
    <property type="molecule type" value="Genomic_DNA"/>
</dbReference>
<reference evidence="3" key="1">
    <citation type="submission" date="2023-06" db="EMBL/GenBank/DDBJ databases">
        <authorList>
            <person name="Kurt Z."/>
        </authorList>
    </citation>
    <scope>NUCLEOTIDE SEQUENCE</scope>
</reference>
<evidence type="ECO:0000259" key="2">
    <source>
        <dbReference type="PROSITE" id="PS50878"/>
    </source>
</evidence>
<dbReference type="InterPro" id="IPR043502">
    <property type="entry name" value="DNA/RNA_pol_sf"/>
</dbReference>
<evidence type="ECO:0000313" key="3">
    <source>
        <dbReference type="EMBL" id="CAI9915545.1"/>
    </source>
</evidence>